<organism evidence="2 3">
    <name type="scientific">Faecalibacterium duncaniae (strain DSM 17677 / JCM 31915 / A2-165)</name>
    <name type="common">Faecalibacterium prausnitzii</name>
    <dbReference type="NCBI Taxonomy" id="411483"/>
    <lineage>
        <taxon>Bacteria</taxon>
        <taxon>Bacillati</taxon>
        <taxon>Bacillota</taxon>
        <taxon>Clostridia</taxon>
        <taxon>Eubacteriales</taxon>
        <taxon>Oscillospiraceae</taxon>
        <taxon>Faecalibacterium</taxon>
    </lineage>
</organism>
<comment type="caution">
    <text evidence="2">The sequence shown here is derived from an EMBL/GenBank/DDBJ whole genome shotgun (WGS) entry which is preliminary data.</text>
</comment>
<feature type="region of interest" description="Disordered" evidence="1">
    <location>
        <begin position="1"/>
        <end position="32"/>
    </location>
</feature>
<sequence length="68" mass="7548">MKGVAYGREQAEHHPGTPPGLRDRDPHGQHRPCRFRLFQKDTTDTAADKMMKVLEAEAAAGHKAQLSP</sequence>
<feature type="compositionally biased region" description="Basic and acidic residues" evidence="1">
    <location>
        <begin position="9"/>
        <end position="28"/>
    </location>
</feature>
<gene>
    <name evidence="2" type="ORF">FAEPRAA2165_02074</name>
</gene>
<dbReference type="AlphaFoldDB" id="C7H6Z1"/>
<accession>C7H6Z1</accession>
<proteinExistence type="predicted"/>
<dbReference type="HOGENOM" id="CLU_2787713_0_0_9"/>
<dbReference type="STRING" id="411483.FAEPRAA2165_02074"/>
<evidence type="ECO:0000313" key="3">
    <source>
        <dbReference type="Proteomes" id="UP000004619"/>
    </source>
</evidence>
<name>C7H6Z1_FAED2</name>
<evidence type="ECO:0000256" key="1">
    <source>
        <dbReference type="SAM" id="MobiDB-lite"/>
    </source>
</evidence>
<dbReference type="Proteomes" id="UP000004619">
    <property type="component" value="Unassembled WGS sequence"/>
</dbReference>
<dbReference type="EMBL" id="ACOP02000052">
    <property type="protein sequence ID" value="EEU96321.1"/>
    <property type="molecule type" value="Genomic_DNA"/>
</dbReference>
<protein>
    <submittedName>
        <fullName evidence="2">Uncharacterized protein</fullName>
    </submittedName>
</protein>
<evidence type="ECO:0000313" key="2">
    <source>
        <dbReference type="EMBL" id="EEU96321.1"/>
    </source>
</evidence>
<keyword evidence="3" id="KW-1185">Reference proteome</keyword>
<reference evidence="2" key="1">
    <citation type="submission" date="2009-08" db="EMBL/GenBank/DDBJ databases">
        <authorList>
            <person name="Weinstock G."/>
            <person name="Sodergren E."/>
            <person name="Clifton S."/>
            <person name="Fulton L."/>
            <person name="Fulton B."/>
            <person name="Courtney L."/>
            <person name="Fronick C."/>
            <person name="Harrison M."/>
            <person name="Strong C."/>
            <person name="Farmer C."/>
            <person name="Delahaunty K."/>
            <person name="Markovic C."/>
            <person name="Hall O."/>
            <person name="Minx P."/>
            <person name="Tomlinson C."/>
            <person name="Mitreva M."/>
            <person name="Nelson J."/>
            <person name="Hou S."/>
            <person name="Wollam A."/>
            <person name="Pepin K.H."/>
            <person name="Johnson M."/>
            <person name="Bhonagiri V."/>
            <person name="Nash W.E."/>
            <person name="Warren W."/>
            <person name="Chinwalla A."/>
            <person name="Mardis E.R."/>
            <person name="Wilson R.K."/>
        </authorList>
    </citation>
    <scope>NUCLEOTIDE SEQUENCE [LARGE SCALE GENOMIC DNA]</scope>
    <source>
        <strain evidence="2">A2-165</strain>
    </source>
</reference>